<dbReference type="Proteomes" id="UP000299102">
    <property type="component" value="Unassembled WGS sequence"/>
</dbReference>
<feature type="compositionally biased region" description="Polar residues" evidence="1">
    <location>
        <begin position="143"/>
        <end position="158"/>
    </location>
</feature>
<name>A0A4C1XIJ2_EUMVA</name>
<gene>
    <name evidence="2" type="ORF">EVAR_50621_1</name>
</gene>
<feature type="region of interest" description="Disordered" evidence="1">
    <location>
        <begin position="182"/>
        <end position="250"/>
    </location>
</feature>
<dbReference type="STRING" id="151549.A0A4C1XIJ2"/>
<accession>A0A4C1XIJ2</accession>
<organism evidence="2 3">
    <name type="scientific">Eumeta variegata</name>
    <name type="common">Bagworm moth</name>
    <name type="synonym">Eumeta japonica</name>
    <dbReference type="NCBI Taxonomy" id="151549"/>
    <lineage>
        <taxon>Eukaryota</taxon>
        <taxon>Metazoa</taxon>
        <taxon>Ecdysozoa</taxon>
        <taxon>Arthropoda</taxon>
        <taxon>Hexapoda</taxon>
        <taxon>Insecta</taxon>
        <taxon>Pterygota</taxon>
        <taxon>Neoptera</taxon>
        <taxon>Endopterygota</taxon>
        <taxon>Lepidoptera</taxon>
        <taxon>Glossata</taxon>
        <taxon>Ditrysia</taxon>
        <taxon>Tineoidea</taxon>
        <taxon>Psychidae</taxon>
        <taxon>Oiketicinae</taxon>
        <taxon>Eumeta</taxon>
    </lineage>
</organism>
<feature type="compositionally biased region" description="Low complexity" evidence="1">
    <location>
        <begin position="209"/>
        <end position="218"/>
    </location>
</feature>
<proteinExistence type="predicted"/>
<sequence>MRCLLRRRGGMRSGEAGEGSELSELGARWPPAHWPRSATPHHPAPAAAGPTPAHHLARHSRSHQVLHWLQDNRHASYEAEDARVRTRSGTYYSPPGTSYTIVERPASSHGHHPPYTYHYGSAGAGAGGGKLSRAPYLGSSNIANSTGPSLRNSTNHLSANGKKRPISPEQVLRLFGQGGAAALGKALPPSHPPHAAHAQHAPPPRRHSPASSPSSTTHHTYKLNSKNDIRARWPSTAGRNSVHSAQSRTWYETARVEGRTRRCRLRSSAREQRLAGRRGGKEAVDNPTLFMSGRTTV</sequence>
<evidence type="ECO:0000313" key="3">
    <source>
        <dbReference type="Proteomes" id="UP000299102"/>
    </source>
</evidence>
<dbReference type="AlphaFoldDB" id="A0A4C1XIJ2"/>
<keyword evidence="3" id="KW-1185">Reference proteome</keyword>
<evidence type="ECO:0000313" key="2">
    <source>
        <dbReference type="EMBL" id="GBP62792.1"/>
    </source>
</evidence>
<feature type="region of interest" description="Disordered" evidence="1">
    <location>
        <begin position="267"/>
        <end position="297"/>
    </location>
</feature>
<feature type="region of interest" description="Disordered" evidence="1">
    <location>
        <begin position="1"/>
        <end position="54"/>
    </location>
</feature>
<feature type="compositionally biased region" description="Low complexity" evidence="1">
    <location>
        <begin position="38"/>
        <end position="54"/>
    </location>
</feature>
<feature type="region of interest" description="Disordered" evidence="1">
    <location>
        <begin position="143"/>
        <end position="166"/>
    </location>
</feature>
<evidence type="ECO:0000256" key="1">
    <source>
        <dbReference type="SAM" id="MobiDB-lite"/>
    </source>
</evidence>
<comment type="caution">
    <text evidence="2">The sequence shown here is derived from an EMBL/GenBank/DDBJ whole genome shotgun (WGS) entry which is preliminary data.</text>
</comment>
<reference evidence="2 3" key="1">
    <citation type="journal article" date="2019" name="Commun. Biol.">
        <title>The bagworm genome reveals a unique fibroin gene that provides high tensile strength.</title>
        <authorList>
            <person name="Kono N."/>
            <person name="Nakamura H."/>
            <person name="Ohtoshi R."/>
            <person name="Tomita M."/>
            <person name="Numata K."/>
            <person name="Arakawa K."/>
        </authorList>
    </citation>
    <scope>NUCLEOTIDE SEQUENCE [LARGE SCALE GENOMIC DNA]</scope>
</reference>
<dbReference type="OrthoDB" id="10029564at2759"/>
<dbReference type="EMBL" id="BGZK01000850">
    <property type="protein sequence ID" value="GBP62792.1"/>
    <property type="molecule type" value="Genomic_DNA"/>
</dbReference>
<feature type="compositionally biased region" description="Basic and acidic residues" evidence="1">
    <location>
        <begin position="268"/>
        <end position="284"/>
    </location>
</feature>
<feature type="compositionally biased region" description="Low complexity" evidence="1">
    <location>
        <begin position="182"/>
        <end position="200"/>
    </location>
</feature>
<protein>
    <submittedName>
        <fullName evidence="2">Uncharacterized protein</fullName>
    </submittedName>
</protein>
<feature type="compositionally biased region" description="Basic residues" evidence="1">
    <location>
        <begin position="1"/>
        <end position="10"/>
    </location>
</feature>
<feature type="compositionally biased region" description="Polar residues" evidence="1">
    <location>
        <begin position="237"/>
        <end position="250"/>
    </location>
</feature>